<dbReference type="Proteomes" id="UP001153321">
    <property type="component" value="Chromosome 2"/>
</dbReference>
<evidence type="ECO:0000256" key="1">
    <source>
        <dbReference type="SAM" id="MobiDB-lite"/>
    </source>
</evidence>
<evidence type="ECO:0000313" key="2">
    <source>
        <dbReference type="EMBL" id="CAH1639724.1"/>
    </source>
</evidence>
<keyword evidence="3" id="KW-1185">Reference proteome</keyword>
<gene>
    <name evidence="2" type="ORF">SPLIT_LOCUS5080</name>
</gene>
<proteinExistence type="predicted"/>
<protein>
    <submittedName>
        <fullName evidence="2">Uncharacterized protein</fullName>
    </submittedName>
</protein>
<name>A0A9P0I5D9_SPOLI</name>
<feature type="region of interest" description="Disordered" evidence="1">
    <location>
        <begin position="48"/>
        <end position="78"/>
    </location>
</feature>
<feature type="region of interest" description="Disordered" evidence="1">
    <location>
        <begin position="99"/>
        <end position="140"/>
    </location>
</feature>
<dbReference type="EMBL" id="LR824533">
    <property type="protein sequence ID" value="CAH1639724.1"/>
    <property type="molecule type" value="Genomic_DNA"/>
</dbReference>
<dbReference type="AlphaFoldDB" id="A0A9P0I5D9"/>
<sequence>MQLVHDRSPTATRAVRSSNIAYCAEGMCVESRRVFEHCCSAECGRPWGSGAAGVRTDGAPGRAAAPPPPPIQPPRHAAARCPDLVSSALCLHEVLAPSASRTTHATHAAPPRATRQAPRRIIVPLNHPATSETRLKSHEN</sequence>
<reference evidence="2" key="1">
    <citation type="submission" date="2022-02" db="EMBL/GenBank/DDBJ databases">
        <authorList>
            <person name="King R."/>
        </authorList>
    </citation>
    <scope>NUCLEOTIDE SEQUENCE</scope>
</reference>
<organism evidence="2 3">
    <name type="scientific">Spodoptera littoralis</name>
    <name type="common">Egyptian cotton leafworm</name>
    <dbReference type="NCBI Taxonomy" id="7109"/>
    <lineage>
        <taxon>Eukaryota</taxon>
        <taxon>Metazoa</taxon>
        <taxon>Ecdysozoa</taxon>
        <taxon>Arthropoda</taxon>
        <taxon>Hexapoda</taxon>
        <taxon>Insecta</taxon>
        <taxon>Pterygota</taxon>
        <taxon>Neoptera</taxon>
        <taxon>Endopterygota</taxon>
        <taxon>Lepidoptera</taxon>
        <taxon>Glossata</taxon>
        <taxon>Ditrysia</taxon>
        <taxon>Noctuoidea</taxon>
        <taxon>Noctuidae</taxon>
        <taxon>Amphipyrinae</taxon>
        <taxon>Spodoptera</taxon>
    </lineage>
</organism>
<feature type="compositionally biased region" description="Low complexity" evidence="1">
    <location>
        <begin position="99"/>
        <end position="120"/>
    </location>
</feature>
<accession>A0A9P0I5D9</accession>
<evidence type="ECO:0000313" key="3">
    <source>
        <dbReference type="Proteomes" id="UP001153321"/>
    </source>
</evidence>